<dbReference type="Proteomes" id="UP001156882">
    <property type="component" value="Unassembled WGS sequence"/>
</dbReference>
<accession>A0ABQ6CQ12</accession>
<dbReference type="RefSeq" id="WP_284313866.1">
    <property type="nucleotide sequence ID" value="NZ_BSPC01000034.1"/>
</dbReference>
<dbReference type="EMBL" id="BSPC01000034">
    <property type="protein sequence ID" value="GLS20789.1"/>
    <property type="molecule type" value="Genomic_DNA"/>
</dbReference>
<dbReference type="Pfam" id="PF10931">
    <property type="entry name" value="DUF2735"/>
    <property type="match status" value="1"/>
</dbReference>
<organism evidence="1 2">
    <name type="scientific">Labrys miyagiensis</name>
    <dbReference type="NCBI Taxonomy" id="346912"/>
    <lineage>
        <taxon>Bacteria</taxon>
        <taxon>Pseudomonadati</taxon>
        <taxon>Pseudomonadota</taxon>
        <taxon>Alphaproteobacteria</taxon>
        <taxon>Hyphomicrobiales</taxon>
        <taxon>Xanthobacteraceae</taxon>
        <taxon>Labrys</taxon>
    </lineage>
</organism>
<evidence type="ECO:0000313" key="1">
    <source>
        <dbReference type="EMBL" id="GLS20789.1"/>
    </source>
</evidence>
<sequence>MTTSTYRESAKIYAFTPRPRTGLIVHRDEARSVTELKNVRPPVVDYNCWYHAEAIQELPDPRKR</sequence>
<keyword evidence="2" id="KW-1185">Reference proteome</keyword>
<reference evidence="2" key="1">
    <citation type="journal article" date="2019" name="Int. J. Syst. Evol. Microbiol.">
        <title>The Global Catalogue of Microorganisms (GCM) 10K type strain sequencing project: providing services to taxonomists for standard genome sequencing and annotation.</title>
        <authorList>
            <consortium name="The Broad Institute Genomics Platform"/>
            <consortium name="The Broad Institute Genome Sequencing Center for Infectious Disease"/>
            <person name="Wu L."/>
            <person name="Ma J."/>
        </authorList>
    </citation>
    <scope>NUCLEOTIDE SEQUENCE [LARGE SCALE GENOMIC DNA]</scope>
    <source>
        <strain evidence="2">NBRC 101365</strain>
    </source>
</reference>
<evidence type="ECO:0000313" key="2">
    <source>
        <dbReference type="Proteomes" id="UP001156882"/>
    </source>
</evidence>
<comment type="caution">
    <text evidence="1">The sequence shown here is derived from an EMBL/GenBank/DDBJ whole genome shotgun (WGS) entry which is preliminary data.</text>
</comment>
<gene>
    <name evidence="1" type="ORF">GCM10007874_38060</name>
</gene>
<protein>
    <recommendedName>
        <fullName evidence="3">DUF2735 domain-containing protein</fullName>
    </recommendedName>
</protein>
<name>A0ABQ6CQ12_9HYPH</name>
<dbReference type="InterPro" id="IPR021232">
    <property type="entry name" value="DUF2735"/>
</dbReference>
<proteinExistence type="predicted"/>
<evidence type="ECO:0008006" key="3">
    <source>
        <dbReference type="Google" id="ProtNLM"/>
    </source>
</evidence>